<dbReference type="AlphaFoldDB" id="A0A1M6RZM2"/>
<keyword evidence="3" id="KW-1185">Reference proteome</keyword>
<evidence type="ECO:0000313" key="2">
    <source>
        <dbReference type="EMBL" id="SHK38012.1"/>
    </source>
</evidence>
<organism evidence="2 3">
    <name type="scientific">Anaerotignum lactatifermentans DSM 14214</name>
    <dbReference type="NCBI Taxonomy" id="1121323"/>
    <lineage>
        <taxon>Bacteria</taxon>
        <taxon>Bacillati</taxon>
        <taxon>Bacillota</taxon>
        <taxon>Clostridia</taxon>
        <taxon>Lachnospirales</taxon>
        <taxon>Anaerotignaceae</taxon>
        <taxon>Anaerotignum</taxon>
    </lineage>
</organism>
<dbReference type="RefSeq" id="WP_072850766.1">
    <property type="nucleotide sequence ID" value="NZ_FRAH01000025.1"/>
</dbReference>
<keyword evidence="1" id="KW-0472">Membrane</keyword>
<feature type="transmembrane region" description="Helical" evidence="1">
    <location>
        <begin position="45"/>
        <end position="67"/>
    </location>
</feature>
<keyword evidence="1" id="KW-1133">Transmembrane helix</keyword>
<dbReference type="EMBL" id="FRAH01000025">
    <property type="protein sequence ID" value="SHK38012.1"/>
    <property type="molecule type" value="Genomic_DNA"/>
</dbReference>
<protein>
    <submittedName>
        <fullName evidence="2">Uncharacterized protein</fullName>
    </submittedName>
</protein>
<evidence type="ECO:0000313" key="3">
    <source>
        <dbReference type="Proteomes" id="UP000183975"/>
    </source>
</evidence>
<proteinExistence type="predicted"/>
<gene>
    <name evidence="2" type="ORF">SAMN02745138_01622</name>
</gene>
<evidence type="ECO:0000256" key="1">
    <source>
        <dbReference type="SAM" id="Phobius"/>
    </source>
</evidence>
<sequence>MKKLATFLNDYVLECDWKDMALIKTCVCAFGVMLGLTVKKERKKPIMIISSLIFLVTACLTAVRFVLELSEDDFEEDFEEDHKDDEEGFVMRIVAEDE</sequence>
<dbReference type="GeneID" id="78176535"/>
<reference evidence="2 3" key="1">
    <citation type="submission" date="2016-11" db="EMBL/GenBank/DDBJ databases">
        <authorList>
            <person name="Jaros S."/>
            <person name="Januszkiewicz K."/>
            <person name="Wedrychowicz H."/>
        </authorList>
    </citation>
    <scope>NUCLEOTIDE SEQUENCE [LARGE SCALE GENOMIC DNA]</scope>
    <source>
        <strain evidence="2 3">DSM 14214</strain>
    </source>
</reference>
<accession>A0A1M6RZM2</accession>
<feature type="transmembrane region" description="Helical" evidence="1">
    <location>
        <begin position="20"/>
        <end position="38"/>
    </location>
</feature>
<name>A0A1M6RZM2_9FIRM</name>
<keyword evidence="1" id="KW-0812">Transmembrane</keyword>
<dbReference type="Proteomes" id="UP000183975">
    <property type="component" value="Unassembled WGS sequence"/>
</dbReference>
<dbReference type="OrthoDB" id="1852077at2"/>